<feature type="binding site" evidence="1">
    <location>
        <position position="60"/>
    </location>
    <ligand>
        <name>Zn(2+)</name>
        <dbReference type="ChEBI" id="CHEBI:29105"/>
        <label>1</label>
    </ligand>
</feature>
<feature type="site" description="Transition state stabilizer" evidence="3">
    <location>
        <position position="163"/>
    </location>
</feature>
<evidence type="ECO:0000313" key="6">
    <source>
        <dbReference type="Proteomes" id="UP000311605"/>
    </source>
</evidence>
<name>A0A5C4X9M9_9HYPH</name>
<dbReference type="InterPro" id="IPR011059">
    <property type="entry name" value="Metal-dep_hydrolase_composite"/>
</dbReference>
<dbReference type="SUPFAM" id="SSF51556">
    <property type="entry name" value="Metallo-dependent hydrolases"/>
    <property type="match status" value="1"/>
</dbReference>
<keyword evidence="6" id="KW-1185">Reference proteome</keyword>
<reference evidence="5 6" key="1">
    <citation type="submission" date="2019-06" db="EMBL/GenBank/DDBJ databases">
        <title>The draft genome of Rhizobium smilacinae PTYR-5.</title>
        <authorList>
            <person name="Liu L."/>
            <person name="Li L."/>
            <person name="Zhang X."/>
        </authorList>
    </citation>
    <scope>NUCLEOTIDE SEQUENCE [LARGE SCALE GENOMIC DNA]</scope>
    <source>
        <strain evidence="5 6">PTYR-5</strain>
    </source>
</reference>
<feature type="binding site" evidence="1">
    <location>
        <position position="194"/>
    </location>
    <ligand>
        <name>Zn(2+)</name>
        <dbReference type="ChEBI" id="CHEBI:29105"/>
        <label>2</label>
    </ligand>
</feature>
<evidence type="ECO:0000313" key="5">
    <source>
        <dbReference type="EMBL" id="TNM60107.1"/>
    </source>
</evidence>
<keyword evidence="1" id="KW-0862">Zinc</keyword>
<feature type="binding site" description="via carbamate group" evidence="1">
    <location>
        <position position="161"/>
    </location>
    <ligand>
        <name>Zn(2+)</name>
        <dbReference type="ChEBI" id="CHEBI:29105"/>
        <label>1</label>
    </ligand>
</feature>
<sequence length="385" mass="40857">MAYDLVLKNGHIIDPSQSIDRVADVAFSAGKVAALGENLTGLQERDVSGLIVTPGLIDLHTHVYWGGTSLGVDPDAFARQSAVSTCVDTGSAGPGNFPGFRKHVIEQSTARVLVYLHVSFAGIYGFAKNIMLGESHDLRLMAAREAVEVINANRDVIIGVKVRIGKHASGPSGIQPLDIALQVGDETNLPVMCHIDEPPPSYEAVVSRLRKGDVLTHCYRPFPNSPVDGKGKIKPEILEARERGVLFDIGHGMGSFSWKTARAMLDQGFPPDTISSDVHALCIEGPAYDQVTTLSKFLALGMPMSEVIAASTINAANALQRPELGTFKIGAEGDASVLELRNGSFALEDVRGEIVMAPQRLFAAGLVIGGRDVGTSTQPIAAAAE</sequence>
<proteinExistence type="predicted"/>
<dbReference type="RefSeq" id="WP_139679311.1">
    <property type="nucleotide sequence ID" value="NZ_VDMN01000010.1"/>
</dbReference>
<dbReference type="PANTHER" id="PTHR42717:SF1">
    <property type="entry name" value="IMIDAZOLONEPROPIONASE AND RELATED AMIDOHYDROLASES"/>
    <property type="match status" value="1"/>
</dbReference>
<dbReference type="PANTHER" id="PTHR42717">
    <property type="entry name" value="DIHYDROOROTASE-RELATED"/>
    <property type="match status" value="1"/>
</dbReference>
<dbReference type="Gene3D" id="3.20.20.140">
    <property type="entry name" value="Metal-dependent hydrolases"/>
    <property type="match status" value="1"/>
</dbReference>
<evidence type="ECO:0000256" key="3">
    <source>
        <dbReference type="PIRSR" id="PIRSR039004-3"/>
    </source>
</evidence>
<dbReference type="Gene3D" id="2.30.40.10">
    <property type="entry name" value="Urease, subunit C, domain 1"/>
    <property type="match status" value="1"/>
</dbReference>
<dbReference type="InterPro" id="IPR032466">
    <property type="entry name" value="Metal_Hydrolase"/>
</dbReference>
<dbReference type="InterPro" id="IPR020043">
    <property type="entry name" value="Deacetylase_Atu3266-like"/>
</dbReference>
<dbReference type="SUPFAM" id="SSF51338">
    <property type="entry name" value="Composite domain of metallo-dependent hydrolases"/>
    <property type="match status" value="1"/>
</dbReference>
<feature type="binding site" evidence="1">
    <location>
        <position position="277"/>
    </location>
    <ligand>
        <name>Zn(2+)</name>
        <dbReference type="ChEBI" id="CHEBI:29105"/>
        <label>1</label>
    </ligand>
</feature>
<dbReference type="NCBIfam" id="NF006689">
    <property type="entry name" value="PRK09237.1"/>
    <property type="match status" value="1"/>
</dbReference>
<comment type="caution">
    <text evidence="5">The sequence shown here is derived from an EMBL/GenBank/DDBJ whole genome shotgun (WGS) entry which is preliminary data.</text>
</comment>
<feature type="binding site" evidence="1">
    <location>
        <position position="62"/>
    </location>
    <ligand>
        <name>Zn(2+)</name>
        <dbReference type="ChEBI" id="CHEBI:29105"/>
        <label>1</label>
    </ligand>
</feature>
<dbReference type="AlphaFoldDB" id="A0A5C4X9M9"/>
<feature type="binding site" evidence="1">
    <location>
        <position position="217"/>
    </location>
    <ligand>
        <name>Zn(2+)</name>
        <dbReference type="ChEBI" id="CHEBI:29105"/>
        <label>2</label>
    </ligand>
</feature>
<feature type="domain" description="Amidohydrolase-related" evidence="4">
    <location>
        <begin position="51"/>
        <end position="206"/>
    </location>
</feature>
<evidence type="ECO:0000259" key="4">
    <source>
        <dbReference type="Pfam" id="PF01979"/>
    </source>
</evidence>
<dbReference type="GO" id="GO:0019213">
    <property type="term" value="F:deacetylase activity"/>
    <property type="evidence" value="ECO:0007669"/>
    <property type="project" value="InterPro"/>
</dbReference>
<dbReference type="GO" id="GO:0016810">
    <property type="term" value="F:hydrolase activity, acting on carbon-nitrogen (but not peptide) bonds"/>
    <property type="evidence" value="ECO:0007669"/>
    <property type="project" value="InterPro"/>
</dbReference>
<dbReference type="OrthoDB" id="9796020at2"/>
<accession>A0A5C4X9M9</accession>
<dbReference type="EMBL" id="VDMN01000010">
    <property type="protein sequence ID" value="TNM60107.1"/>
    <property type="molecule type" value="Genomic_DNA"/>
</dbReference>
<dbReference type="Proteomes" id="UP000311605">
    <property type="component" value="Unassembled WGS sequence"/>
</dbReference>
<dbReference type="Pfam" id="PF01979">
    <property type="entry name" value="Amidohydro_1"/>
    <property type="match status" value="1"/>
</dbReference>
<feature type="modified residue" description="N6-carboxylysine" evidence="2">
    <location>
        <position position="161"/>
    </location>
</feature>
<protein>
    <submittedName>
        <fullName evidence="5">Amidohydrolase/deacetylase family metallohydrolase</fullName>
    </submittedName>
</protein>
<evidence type="ECO:0000256" key="2">
    <source>
        <dbReference type="PIRSR" id="PIRSR039004-2"/>
    </source>
</evidence>
<dbReference type="InterPro" id="IPR006680">
    <property type="entry name" value="Amidohydro-rel"/>
</dbReference>
<keyword evidence="1" id="KW-0479">Metal-binding</keyword>
<dbReference type="PIRSF" id="PIRSF039004">
    <property type="entry name" value="ADE_EF_0837"/>
    <property type="match status" value="1"/>
</dbReference>
<gene>
    <name evidence="5" type="ORF">FHP24_26780</name>
</gene>
<keyword evidence="5" id="KW-0378">Hydrolase</keyword>
<feature type="binding site" description="via carbamate group" evidence="1">
    <location>
        <position position="161"/>
    </location>
    <ligand>
        <name>Zn(2+)</name>
        <dbReference type="ChEBI" id="CHEBI:29105"/>
        <label>2</label>
    </ligand>
</feature>
<evidence type="ECO:0000256" key="1">
    <source>
        <dbReference type="PIRSR" id="PIRSR039004-1"/>
    </source>
</evidence>
<dbReference type="GO" id="GO:0046872">
    <property type="term" value="F:metal ion binding"/>
    <property type="evidence" value="ECO:0007669"/>
    <property type="project" value="UniProtKB-KW"/>
</dbReference>
<organism evidence="5 6">
    <name type="scientific">Aliirhizobium smilacinae</name>
    <dbReference type="NCBI Taxonomy" id="1395944"/>
    <lineage>
        <taxon>Bacteria</taxon>
        <taxon>Pseudomonadati</taxon>
        <taxon>Pseudomonadota</taxon>
        <taxon>Alphaproteobacteria</taxon>
        <taxon>Hyphomicrobiales</taxon>
        <taxon>Rhizobiaceae</taxon>
        <taxon>Aliirhizobium</taxon>
    </lineage>
</organism>